<dbReference type="AlphaFoldDB" id="A0A6A8GGI8"/>
<dbReference type="EMBL" id="WKJO01000001">
    <property type="protein sequence ID" value="MRX21989.1"/>
    <property type="molecule type" value="Genomic_DNA"/>
</dbReference>
<evidence type="ECO:0000313" key="1">
    <source>
        <dbReference type="EMBL" id="MRX21989.1"/>
    </source>
</evidence>
<reference evidence="1 2" key="1">
    <citation type="submission" date="2019-11" db="EMBL/GenBank/DDBJ databases">
        <title>Whole genome sequence of Haloferax sp. MBLA0076.</title>
        <authorList>
            <person name="Seo M.-J."/>
            <person name="Cho E.-S."/>
        </authorList>
    </citation>
    <scope>NUCLEOTIDE SEQUENCE [LARGE SCALE GENOMIC DNA]</scope>
    <source>
        <strain evidence="1 2">MBLA0076</strain>
    </source>
</reference>
<dbReference type="InterPro" id="IPR035901">
    <property type="entry name" value="GIY-YIG_endonuc_sf"/>
</dbReference>
<dbReference type="RefSeq" id="WP_151162544.1">
    <property type="nucleotide sequence ID" value="NZ_WKJO01000001.1"/>
</dbReference>
<gene>
    <name evidence="1" type="ORF">GJR96_08470</name>
</gene>
<comment type="caution">
    <text evidence="1">The sequence shown here is derived from an EMBL/GenBank/DDBJ whole genome shotgun (WGS) entry which is preliminary data.</text>
</comment>
<proteinExistence type="predicted"/>
<protein>
    <submittedName>
        <fullName evidence="1">Uncharacterized protein</fullName>
    </submittedName>
</protein>
<evidence type="ECO:0000313" key="2">
    <source>
        <dbReference type="Proteomes" id="UP000439022"/>
    </source>
</evidence>
<name>A0A6A8GGI8_9EURY</name>
<sequence>MADLREEYHTFQKEHPDESDVLKELDDLISDYDVRHETSLKDPFLTACFERIDPERNWEELVRDAENYENWWGKKKRRATALRMLMTLQIGWPEHKGLLEFDWKYLIGILYAIKASDDGVDQSEDHVPVTYPPDLDLELLERDLPERTVPNCDIPTILTFSPDIKNNAVESLAERSINPEANNHHVVYVIDCTPETEPERSAITSIRHYAQALRIGGKPLNDREAAAVLLNESQGLLYVGYSHEFPKRMNRHFKGKATGGANFMNLYKPKRLLDIDDYPSDEIAESEEIDRASELKRQTEWFVYQY</sequence>
<organism evidence="1 2">
    <name type="scientific">Haloferax litoreum</name>
    <dbReference type="NCBI Taxonomy" id="2666140"/>
    <lineage>
        <taxon>Archaea</taxon>
        <taxon>Methanobacteriati</taxon>
        <taxon>Methanobacteriota</taxon>
        <taxon>Stenosarchaea group</taxon>
        <taxon>Halobacteria</taxon>
        <taxon>Halobacteriales</taxon>
        <taxon>Haloferacaceae</taxon>
        <taxon>Haloferax</taxon>
    </lineage>
</organism>
<dbReference type="Gene3D" id="3.40.1440.10">
    <property type="entry name" value="GIY-YIG endonuclease"/>
    <property type="match status" value="1"/>
</dbReference>
<keyword evidence="2" id="KW-1185">Reference proteome</keyword>
<accession>A0A6A8GGI8</accession>
<dbReference type="Proteomes" id="UP000439022">
    <property type="component" value="Unassembled WGS sequence"/>
</dbReference>